<gene>
    <name evidence="1" type="ORF">SAMN05414137_14113</name>
</gene>
<proteinExistence type="predicted"/>
<reference evidence="2" key="1">
    <citation type="submission" date="2016-10" db="EMBL/GenBank/DDBJ databases">
        <authorList>
            <person name="Varghese N."/>
        </authorList>
    </citation>
    <scope>NUCLEOTIDE SEQUENCE [LARGE SCALE GENOMIC DNA]</scope>
    <source>
        <strain evidence="2">DSM 45096 / BCRC 16803 / CGMCC 4.1857 / CIP 109030 / JCM 12277 / KCTC 19219 / NBRC 100920 / 33214</strain>
    </source>
</reference>
<dbReference type="STRING" id="235985.SAMN05414137_14113"/>
<evidence type="ECO:0000313" key="1">
    <source>
        <dbReference type="EMBL" id="SEM65726.1"/>
    </source>
</evidence>
<sequence>MKPTPRSSVVDSVGEMTVPLLRAGDEWLLMGRSGQIQVTDPQAASEFDALAAALAAADRAIATATTCGQTLS</sequence>
<dbReference type="Proteomes" id="UP000183015">
    <property type="component" value="Unassembled WGS sequence"/>
</dbReference>
<dbReference type="EMBL" id="FOAZ01000041">
    <property type="protein sequence ID" value="SEM65726.1"/>
    <property type="molecule type" value="Genomic_DNA"/>
</dbReference>
<name>A0A1H8A5G2_STRJI</name>
<keyword evidence="2" id="KW-1185">Reference proteome</keyword>
<evidence type="ECO:0000313" key="2">
    <source>
        <dbReference type="Proteomes" id="UP000183015"/>
    </source>
</evidence>
<dbReference type="AlphaFoldDB" id="A0A1H8A5G2"/>
<accession>A0A1H8A5G2</accession>
<organism evidence="1 2">
    <name type="scientific">Streptacidiphilus jiangxiensis</name>
    <dbReference type="NCBI Taxonomy" id="235985"/>
    <lineage>
        <taxon>Bacteria</taxon>
        <taxon>Bacillati</taxon>
        <taxon>Actinomycetota</taxon>
        <taxon>Actinomycetes</taxon>
        <taxon>Kitasatosporales</taxon>
        <taxon>Streptomycetaceae</taxon>
        <taxon>Streptacidiphilus</taxon>
    </lineage>
</organism>
<protein>
    <submittedName>
        <fullName evidence="1">Uncharacterized protein</fullName>
    </submittedName>
</protein>